<dbReference type="InterPro" id="IPR036890">
    <property type="entry name" value="HATPase_C_sf"/>
</dbReference>
<dbReference type="CDD" id="cd03484">
    <property type="entry name" value="MutL_Trans_hPMS_2_like"/>
    <property type="match status" value="1"/>
</dbReference>
<feature type="domain" description="MutL C-terminal dimerisation" evidence="3">
    <location>
        <begin position="742"/>
        <end position="915"/>
    </location>
</feature>
<dbReference type="Gene3D" id="3.30.565.10">
    <property type="entry name" value="Histidine kinase-like ATPase, C-terminal domain"/>
    <property type="match status" value="1"/>
</dbReference>
<dbReference type="Proteomes" id="UP001497522">
    <property type="component" value="Chromosome 13"/>
</dbReference>
<dbReference type="Gene3D" id="3.30.1540.20">
    <property type="entry name" value="MutL, C-terminal domain, dimerisation subdomain"/>
    <property type="match status" value="1"/>
</dbReference>
<dbReference type="InterPro" id="IPR014790">
    <property type="entry name" value="MutL_C"/>
</dbReference>
<dbReference type="InterPro" id="IPR037198">
    <property type="entry name" value="MutL_C_sf"/>
</dbReference>
<gene>
    <name evidence="5" type="ORF">CSSPJE1EN2_LOCUS5665</name>
</gene>
<evidence type="ECO:0000256" key="1">
    <source>
        <dbReference type="ARBA" id="ARBA00006082"/>
    </source>
</evidence>
<dbReference type="NCBIfam" id="TIGR00585">
    <property type="entry name" value="mutl"/>
    <property type="match status" value="1"/>
</dbReference>
<dbReference type="Pfam" id="PF01119">
    <property type="entry name" value="DNA_mis_repair"/>
    <property type="match status" value="1"/>
</dbReference>
<dbReference type="CDD" id="cd16926">
    <property type="entry name" value="HATPase_MutL-MLH-PMS-like"/>
    <property type="match status" value="1"/>
</dbReference>
<dbReference type="Gene3D" id="3.30.230.10">
    <property type="match status" value="1"/>
</dbReference>
<keyword evidence="2" id="KW-0227">DNA damage</keyword>
<reference evidence="5" key="1">
    <citation type="submission" date="2024-03" db="EMBL/GenBank/DDBJ databases">
        <authorList>
            <consortium name="ELIXIR-Norway"/>
            <consortium name="Elixir Norway"/>
        </authorList>
    </citation>
    <scope>NUCLEOTIDE SEQUENCE</scope>
</reference>
<dbReference type="InterPro" id="IPR042120">
    <property type="entry name" value="MutL_C_dimsub"/>
</dbReference>
<evidence type="ECO:0000313" key="5">
    <source>
        <dbReference type="EMBL" id="CAK9862670.1"/>
    </source>
</evidence>
<dbReference type="SUPFAM" id="SSF54211">
    <property type="entry name" value="Ribosomal protein S5 domain 2-like"/>
    <property type="match status" value="1"/>
</dbReference>
<dbReference type="Pfam" id="PF08676">
    <property type="entry name" value="MutL_C"/>
    <property type="match status" value="1"/>
</dbReference>
<evidence type="ECO:0000256" key="2">
    <source>
        <dbReference type="ARBA" id="ARBA00022763"/>
    </source>
</evidence>
<dbReference type="PROSITE" id="PS00058">
    <property type="entry name" value="DNA_MISMATCH_REPAIR_1"/>
    <property type="match status" value="1"/>
</dbReference>
<dbReference type="SUPFAM" id="SSF118116">
    <property type="entry name" value="DNA mismatch repair protein MutL"/>
    <property type="match status" value="1"/>
</dbReference>
<dbReference type="SMART" id="SM01340">
    <property type="entry name" value="DNA_mis_repair"/>
    <property type="match status" value="1"/>
</dbReference>
<comment type="similarity">
    <text evidence="1">Belongs to the DNA mismatch repair MutL/HexB family.</text>
</comment>
<evidence type="ECO:0000259" key="3">
    <source>
        <dbReference type="SMART" id="SM00853"/>
    </source>
</evidence>
<dbReference type="InterPro" id="IPR013507">
    <property type="entry name" value="DNA_mismatch_S5_2-like"/>
</dbReference>
<dbReference type="InterPro" id="IPR014762">
    <property type="entry name" value="DNA_mismatch_repair_CS"/>
</dbReference>
<sequence>MVGGGGSKIQRIDKAAIHRICSGQVVLDLAAAVKELVENSLDAGATNIEIRLKEYGAVLIEVADNGSGISPDNYQGLTLKYHTSKISEFSDLQSLSSFGFRGEALSSLCALSNVSVTTRTKEEAIGTRLDYDHSGAITSQQSVARAVGTTVAVAKLFAPLPVRHKEFTRNIRREYGRLLSILQAYALIAKGVRIVCTNQVGKSGRSTVIQTQGSGSVKDNVITVFGIKTAACLEPLELSAMDVGGQSVKVEGFVSKPGAGCGRVSGDRQFFYVNGRPVDLPKISRLLNELYRSFNSSQCPMAVLNIMLPTQSYDVNVTPDKRKVFLHMEADFIVSLRTALESVYAPDKYKYALNNVNPGGLNKKMSAAALDHGLVLCQKLQESPSSNLELRLSGKSLSPDIEDVTQDQEESLELVRANREDEKSEHDGFQAESEIMVVNKMRFETPPPMMMKIQPSTPQQEGKQAFPSFPSLDQHSFQCKGAGSVIVSPATTGANLKARGLGHVEVLSKTSNRNMQKVVQSQLTGFISQRRGPCKEERCVLASMLFNLKDLSVELEVMEPDNAEMVATVEPLHNLAQLSQVEKPTVVEEDKDGCCGDDDGDGEGDPSLAPVKPTLVIGMDEAQEMDIEEKDGGGDTAVKAIVRSEYDDDEDTRPSAPIRDIEKEAAVTELLGTGSQMPFSLRCFSCNVLNFVGFSVHRGFAAATLDADGMDNIGADKEAALMAATRELERSFNKADFKRMKVLGQFNLGFILARLDQDLFIIDQHASDEKFNFERLSKTMVLNRQPLLRPMPTELSAAEELIVSTHLQTFRQNGFDFIENDEAPPGRRLCLSAVPFSKNITFGIGDVQELVSLLADEPAPMMTEIANDGPIPDRRETAAPSLGRNWSFNSVRPSRVRGMLASRACRSSIMIGDALSQKQMEQVLCHLAELDAPWNCPHGRPTMRHLADLSSLCSQ</sequence>
<dbReference type="InterPro" id="IPR014721">
    <property type="entry name" value="Ribsml_uS5_D2-typ_fold_subgr"/>
</dbReference>
<feature type="domain" description="DNA mismatch repair protein S5" evidence="4">
    <location>
        <begin position="221"/>
        <end position="345"/>
    </location>
</feature>
<organism evidence="5 6">
    <name type="scientific">Sphagnum jensenii</name>
    <dbReference type="NCBI Taxonomy" id="128206"/>
    <lineage>
        <taxon>Eukaryota</taxon>
        <taxon>Viridiplantae</taxon>
        <taxon>Streptophyta</taxon>
        <taxon>Embryophyta</taxon>
        <taxon>Bryophyta</taxon>
        <taxon>Sphagnophytina</taxon>
        <taxon>Sphagnopsida</taxon>
        <taxon>Sphagnales</taxon>
        <taxon>Sphagnaceae</taxon>
        <taxon>Sphagnum</taxon>
    </lineage>
</organism>
<name>A0ABP1AJE8_9BRYO</name>
<dbReference type="InterPro" id="IPR002099">
    <property type="entry name" value="MutL/Mlh/PMS"/>
</dbReference>
<protein>
    <recommendedName>
        <fullName evidence="7">DNA mismatch repair protein PMS1</fullName>
    </recommendedName>
</protein>
<dbReference type="Pfam" id="PF13589">
    <property type="entry name" value="HATPase_c_3"/>
    <property type="match status" value="1"/>
</dbReference>
<evidence type="ECO:0000313" key="6">
    <source>
        <dbReference type="Proteomes" id="UP001497522"/>
    </source>
</evidence>
<keyword evidence="6" id="KW-1185">Reference proteome</keyword>
<evidence type="ECO:0008006" key="7">
    <source>
        <dbReference type="Google" id="ProtNLM"/>
    </source>
</evidence>
<dbReference type="InterPro" id="IPR042121">
    <property type="entry name" value="MutL_C_regsub"/>
</dbReference>
<dbReference type="PANTHER" id="PTHR10073:SF52">
    <property type="entry name" value="MISMATCH REPAIR ENDONUCLEASE PMS2"/>
    <property type="match status" value="1"/>
</dbReference>
<accession>A0ABP1AJE8</accession>
<proteinExistence type="inferred from homology"/>
<dbReference type="InterPro" id="IPR038973">
    <property type="entry name" value="MutL/Mlh/Pms-like"/>
</dbReference>
<dbReference type="SUPFAM" id="SSF55874">
    <property type="entry name" value="ATPase domain of HSP90 chaperone/DNA topoisomerase II/histidine kinase"/>
    <property type="match status" value="1"/>
</dbReference>
<dbReference type="PANTHER" id="PTHR10073">
    <property type="entry name" value="DNA MISMATCH REPAIR PROTEIN MLH, PMS, MUTL"/>
    <property type="match status" value="1"/>
</dbReference>
<evidence type="ECO:0000259" key="4">
    <source>
        <dbReference type="SMART" id="SM01340"/>
    </source>
</evidence>
<dbReference type="SMART" id="SM00853">
    <property type="entry name" value="MutL_C"/>
    <property type="match status" value="1"/>
</dbReference>
<dbReference type="Gene3D" id="3.30.1370.100">
    <property type="entry name" value="MutL, C-terminal domain, regulatory subdomain"/>
    <property type="match status" value="1"/>
</dbReference>
<dbReference type="InterPro" id="IPR020568">
    <property type="entry name" value="Ribosomal_Su5_D2-typ_SF"/>
</dbReference>
<dbReference type="EMBL" id="OZ023714">
    <property type="protein sequence ID" value="CAK9862670.1"/>
    <property type="molecule type" value="Genomic_DNA"/>
</dbReference>